<reference evidence="9" key="2">
    <citation type="submission" date="2025-08" db="UniProtKB">
        <authorList>
            <consortium name="Ensembl"/>
        </authorList>
    </citation>
    <scope>IDENTIFICATION</scope>
</reference>
<accession>G3X269</accession>
<dbReference type="AlphaFoldDB" id="G3X269"/>
<dbReference type="OMA" id="QGKSYWC"/>
<evidence type="ECO:0000256" key="3">
    <source>
        <dbReference type="ARBA" id="ARBA00022525"/>
    </source>
</evidence>
<dbReference type="PANTHER" id="PTHR15258">
    <property type="entry name" value="FGF BINDING PROTEIN-RELATED"/>
    <property type="match status" value="1"/>
</dbReference>
<evidence type="ECO:0000256" key="4">
    <source>
        <dbReference type="ARBA" id="ARBA00022729"/>
    </source>
</evidence>
<dbReference type="GO" id="GO:0007267">
    <property type="term" value="P:cell-cell signaling"/>
    <property type="evidence" value="ECO:0007669"/>
    <property type="project" value="TreeGrafter"/>
</dbReference>
<keyword evidence="3" id="KW-0964">Secreted</keyword>
<keyword evidence="10" id="KW-1185">Reference proteome</keyword>
<evidence type="ECO:0000256" key="6">
    <source>
        <dbReference type="ARBA" id="ARBA00023183"/>
    </source>
</evidence>
<protein>
    <submittedName>
        <fullName evidence="9">Fibroblast growth factor binding protein 2</fullName>
    </submittedName>
</protein>
<feature type="compositionally biased region" description="Low complexity" evidence="7">
    <location>
        <begin position="127"/>
        <end position="142"/>
    </location>
</feature>
<dbReference type="InParanoid" id="G3X269"/>
<dbReference type="GeneID" id="100915108"/>
<evidence type="ECO:0000313" key="10">
    <source>
        <dbReference type="Proteomes" id="UP000007648"/>
    </source>
</evidence>
<dbReference type="InterPro" id="IPR010510">
    <property type="entry name" value="FGF1-bd"/>
</dbReference>
<dbReference type="HOGENOM" id="CLU_086542_0_0_1"/>
<evidence type="ECO:0000256" key="5">
    <source>
        <dbReference type="ARBA" id="ARBA00023157"/>
    </source>
</evidence>
<dbReference type="GO" id="GO:0005576">
    <property type="term" value="C:extracellular region"/>
    <property type="evidence" value="ECO:0007669"/>
    <property type="project" value="UniProtKB-SubCell"/>
</dbReference>
<keyword evidence="4 8" id="KW-0732">Signal</keyword>
<dbReference type="GeneTree" id="ENSGT00940000154372"/>
<dbReference type="OrthoDB" id="8941648at2759"/>
<dbReference type="eggNOG" id="ENOG502S0EZ">
    <property type="taxonomic scope" value="Eukaryota"/>
</dbReference>
<organism evidence="9 10">
    <name type="scientific">Sarcophilus harrisii</name>
    <name type="common">Tasmanian devil</name>
    <name type="synonym">Sarcophilus laniarius</name>
    <dbReference type="NCBI Taxonomy" id="9305"/>
    <lineage>
        <taxon>Eukaryota</taxon>
        <taxon>Metazoa</taxon>
        <taxon>Chordata</taxon>
        <taxon>Craniata</taxon>
        <taxon>Vertebrata</taxon>
        <taxon>Euteleostomi</taxon>
        <taxon>Mammalia</taxon>
        <taxon>Metatheria</taxon>
        <taxon>Dasyuromorphia</taxon>
        <taxon>Dasyuridae</taxon>
        <taxon>Sarcophilus</taxon>
    </lineage>
</organism>
<gene>
    <name evidence="9" type="primary">FGFBP2</name>
</gene>
<feature type="signal peptide" evidence="8">
    <location>
        <begin position="1"/>
        <end position="19"/>
    </location>
</feature>
<comment type="subcellular location">
    <subcellularLocation>
        <location evidence="1">Secreted</location>
    </subcellularLocation>
</comment>
<dbReference type="PANTHER" id="PTHR15258:SF1">
    <property type="entry name" value="FIBROBLAST GROWTH FACTOR-BINDING PROTEIN 2"/>
    <property type="match status" value="1"/>
</dbReference>
<keyword evidence="6" id="KW-0340">Growth factor binding</keyword>
<dbReference type="Ensembl" id="ENSSHAT00000021949.2">
    <property type="protein sequence ID" value="ENSSHAP00000021774.1"/>
    <property type="gene ID" value="ENSSHAG00000018438.2"/>
</dbReference>
<feature type="compositionally biased region" description="Pro residues" evidence="7">
    <location>
        <begin position="178"/>
        <end position="189"/>
    </location>
</feature>
<keyword evidence="5" id="KW-1015">Disulfide bond</keyword>
<comment type="similarity">
    <text evidence="2">Belongs to the fibroblast growth factor-binding protein family.</text>
</comment>
<dbReference type="RefSeq" id="XP_003773417.1">
    <property type="nucleotide sequence ID" value="XM_003773369.2"/>
</dbReference>
<reference evidence="9 10" key="1">
    <citation type="journal article" date="2011" name="Proc. Natl. Acad. Sci. U.S.A.">
        <title>Genetic diversity and population structure of the endangered marsupial Sarcophilus harrisii (Tasmanian devil).</title>
        <authorList>
            <person name="Miller W."/>
            <person name="Hayes V.M."/>
            <person name="Ratan A."/>
            <person name="Petersen D.C."/>
            <person name="Wittekindt N.E."/>
            <person name="Miller J."/>
            <person name="Walenz B."/>
            <person name="Knight J."/>
            <person name="Qi J."/>
            <person name="Zhao F."/>
            <person name="Wang Q."/>
            <person name="Bedoya-Reina O.C."/>
            <person name="Katiyar N."/>
            <person name="Tomsho L.P."/>
            <person name="Kasson L.M."/>
            <person name="Hardie R.A."/>
            <person name="Woodbridge P."/>
            <person name="Tindall E.A."/>
            <person name="Bertelsen M.F."/>
            <person name="Dixon D."/>
            <person name="Pyecroft S."/>
            <person name="Helgen K.M."/>
            <person name="Lesk A.M."/>
            <person name="Pringle T.H."/>
            <person name="Patterson N."/>
            <person name="Zhang Y."/>
            <person name="Kreiss A."/>
            <person name="Woods G.M."/>
            <person name="Jones M.E."/>
            <person name="Schuster S.C."/>
        </authorList>
    </citation>
    <scope>NUCLEOTIDE SEQUENCE [LARGE SCALE GENOMIC DNA]</scope>
</reference>
<evidence type="ECO:0000256" key="2">
    <source>
        <dbReference type="ARBA" id="ARBA00008326"/>
    </source>
</evidence>
<feature type="chain" id="PRO_5003459596" evidence="8">
    <location>
        <begin position="20"/>
        <end position="224"/>
    </location>
</feature>
<dbReference type="GO" id="GO:0019838">
    <property type="term" value="F:growth factor binding"/>
    <property type="evidence" value="ECO:0007669"/>
    <property type="project" value="UniProtKB-KW"/>
</dbReference>
<dbReference type="CTD" id="83888"/>
<dbReference type="Pfam" id="PF06473">
    <property type="entry name" value="FGF-BP1"/>
    <property type="match status" value="1"/>
</dbReference>
<dbReference type="KEGG" id="shr:100915108"/>
<evidence type="ECO:0000313" key="9">
    <source>
        <dbReference type="Ensembl" id="ENSSHAP00000021774.1"/>
    </source>
</evidence>
<evidence type="ECO:0000256" key="7">
    <source>
        <dbReference type="SAM" id="MobiDB-lite"/>
    </source>
</evidence>
<sequence>MAFGACLLLLAGCCLGALGQTPGQKKIPPGEDLHFQTKGKDACSMRVSDQGEIRLRLECRNQARASWCEYSGKPGLCGAFVSNPTLYWSQVVLVLRRLSEPCLVAPVLKPPLCQGAGPEAQLKQEASSLKGPPGLKGPPVSSQQSEAPRPSKVGPAQKDSKEAQVGKRSAKKVVRPKPTGPPVGKPTPPGQQARREEEALRMAKEYCWEPLHKICSYIIGIFLG</sequence>
<feature type="region of interest" description="Disordered" evidence="7">
    <location>
        <begin position="119"/>
        <end position="198"/>
    </location>
</feature>
<dbReference type="Proteomes" id="UP000007648">
    <property type="component" value="Unassembled WGS sequence"/>
</dbReference>
<reference evidence="9" key="3">
    <citation type="submission" date="2025-09" db="UniProtKB">
        <authorList>
            <consortium name="Ensembl"/>
        </authorList>
    </citation>
    <scope>IDENTIFICATION</scope>
</reference>
<evidence type="ECO:0000256" key="1">
    <source>
        <dbReference type="ARBA" id="ARBA00004613"/>
    </source>
</evidence>
<name>G3X269_SARHA</name>
<proteinExistence type="inferred from homology"/>
<dbReference type="FunCoup" id="G3X269">
    <property type="interactions" value="2"/>
</dbReference>
<evidence type="ECO:0000256" key="8">
    <source>
        <dbReference type="SAM" id="SignalP"/>
    </source>
</evidence>